<dbReference type="InterPro" id="IPR050366">
    <property type="entry name" value="BP-dependent_transpt_permease"/>
</dbReference>
<keyword evidence="10" id="KW-1185">Reference proteome</keyword>
<comment type="similarity">
    <text evidence="7">Belongs to the binding-protein-dependent transport system permease family.</text>
</comment>
<gene>
    <name evidence="9" type="ORF">GCM10010201_02480</name>
</gene>
<evidence type="ECO:0000256" key="7">
    <source>
        <dbReference type="RuleBase" id="RU363032"/>
    </source>
</evidence>
<feature type="transmembrane region" description="Helical" evidence="7">
    <location>
        <begin position="234"/>
        <end position="255"/>
    </location>
</feature>
<feature type="transmembrane region" description="Helical" evidence="7">
    <location>
        <begin position="131"/>
        <end position="150"/>
    </location>
</feature>
<dbReference type="Pfam" id="PF12911">
    <property type="entry name" value="OppC_N"/>
    <property type="match status" value="1"/>
</dbReference>
<feature type="transmembrane region" description="Helical" evidence="7">
    <location>
        <begin position="72"/>
        <end position="96"/>
    </location>
</feature>
<evidence type="ECO:0000313" key="9">
    <source>
        <dbReference type="EMBL" id="GAA2511116.1"/>
    </source>
</evidence>
<accession>A0ABN3MYA3</accession>
<dbReference type="Pfam" id="PF00528">
    <property type="entry name" value="BPD_transp_1"/>
    <property type="match status" value="1"/>
</dbReference>
<keyword evidence="2 7" id="KW-0813">Transport</keyword>
<dbReference type="Gene3D" id="1.10.3720.10">
    <property type="entry name" value="MetI-like"/>
    <property type="match status" value="1"/>
</dbReference>
<evidence type="ECO:0000256" key="3">
    <source>
        <dbReference type="ARBA" id="ARBA00022475"/>
    </source>
</evidence>
<keyword evidence="5 7" id="KW-1133">Transmembrane helix</keyword>
<evidence type="ECO:0000256" key="6">
    <source>
        <dbReference type="ARBA" id="ARBA00023136"/>
    </source>
</evidence>
<comment type="subcellular location">
    <subcellularLocation>
        <location evidence="1 7">Cell membrane</location>
        <topology evidence="1 7">Multi-pass membrane protein</topology>
    </subcellularLocation>
</comment>
<evidence type="ECO:0000259" key="8">
    <source>
        <dbReference type="PROSITE" id="PS50928"/>
    </source>
</evidence>
<evidence type="ECO:0000313" key="10">
    <source>
        <dbReference type="Proteomes" id="UP001499978"/>
    </source>
</evidence>
<feature type="transmembrane region" description="Helical" evidence="7">
    <location>
        <begin position="197"/>
        <end position="214"/>
    </location>
</feature>
<sequence length="285" mass="28425">MAPVTRSWVTRGALGVLGLLVAAAIAGPWLAPYPPTDVVGAPFAPPGPGAPLGTDYLGGDVASRLLHGGRTVIGLALAATALGLFAGAAVGVAAGLSGRADAALMRPIDVLLAVPPFLVLAVLAAGSGRGMLVVVGATALANVPGIARVVRAAVLETRTRGYVEVALARGESWLSVAGRDILPNIAATMLSDVGSRVSAAIAMVAGANFLGFGLQPPTADWALMVAENRSGLALQPWAVLAPATAIAVLTIAVNIGGDQLAARLRGAAGRRRFRPAADDVPAAAR</sequence>
<dbReference type="SUPFAM" id="SSF161098">
    <property type="entry name" value="MetI-like"/>
    <property type="match status" value="1"/>
</dbReference>
<protein>
    <submittedName>
        <fullName evidence="9">ABC transporter permease</fullName>
    </submittedName>
</protein>
<dbReference type="InterPro" id="IPR025966">
    <property type="entry name" value="OppC_N"/>
</dbReference>
<dbReference type="PANTHER" id="PTHR43386">
    <property type="entry name" value="OLIGOPEPTIDE TRANSPORT SYSTEM PERMEASE PROTEIN APPC"/>
    <property type="match status" value="1"/>
</dbReference>
<dbReference type="PROSITE" id="PS50928">
    <property type="entry name" value="ABC_TM1"/>
    <property type="match status" value="1"/>
</dbReference>
<feature type="transmembrane region" description="Helical" evidence="7">
    <location>
        <begin position="108"/>
        <end position="125"/>
    </location>
</feature>
<name>A0ABN3MYA3_9ACTN</name>
<keyword evidence="3" id="KW-1003">Cell membrane</keyword>
<dbReference type="CDD" id="cd06261">
    <property type="entry name" value="TM_PBP2"/>
    <property type="match status" value="1"/>
</dbReference>
<evidence type="ECO:0000256" key="2">
    <source>
        <dbReference type="ARBA" id="ARBA00022448"/>
    </source>
</evidence>
<dbReference type="PANTHER" id="PTHR43386:SF25">
    <property type="entry name" value="PEPTIDE ABC TRANSPORTER PERMEASE PROTEIN"/>
    <property type="match status" value="1"/>
</dbReference>
<feature type="transmembrane region" description="Helical" evidence="7">
    <location>
        <begin position="12"/>
        <end position="31"/>
    </location>
</feature>
<reference evidence="9 10" key="1">
    <citation type="journal article" date="2019" name="Int. J. Syst. Evol. Microbiol.">
        <title>The Global Catalogue of Microorganisms (GCM) 10K type strain sequencing project: providing services to taxonomists for standard genome sequencing and annotation.</title>
        <authorList>
            <consortium name="The Broad Institute Genomics Platform"/>
            <consortium name="The Broad Institute Genome Sequencing Center for Infectious Disease"/>
            <person name="Wu L."/>
            <person name="Ma J."/>
        </authorList>
    </citation>
    <scope>NUCLEOTIDE SEQUENCE [LARGE SCALE GENOMIC DNA]</scope>
    <source>
        <strain evidence="9 10">JCM 3367</strain>
    </source>
</reference>
<keyword evidence="6 7" id="KW-0472">Membrane</keyword>
<evidence type="ECO:0000256" key="4">
    <source>
        <dbReference type="ARBA" id="ARBA00022692"/>
    </source>
</evidence>
<dbReference type="InterPro" id="IPR000515">
    <property type="entry name" value="MetI-like"/>
</dbReference>
<dbReference type="EMBL" id="BAAARY010000001">
    <property type="protein sequence ID" value="GAA2511116.1"/>
    <property type="molecule type" value="Genomic_DNA"/>
</dbReference>
<dbReference type="InterPro" id="IPR035906">
    <property type="entry name" value="MetI-like_sf"/>
</dbReference>
<evidence type="ECO:0000256" key="1">
    <source>
        <dbReference type="ARBA" id="ARBA00004651"/>
    </source>
</evidence>
<evidence type="ECO:0000256" key="5">
    <source>
        <dbReference type="ARBA" id="ARBA00022989"/>
    </source>
</evidence>
<organism evidence="9 10">
    <name type="scientific">Pilimelia columellifera subsp. columellifera</name>
    <dbReference type="NCBI Taxonomy" id="706583"/>
    <lineage>
        <taxon>Bacteria</taxon>
        <taxon>Bacillati</taxon>
        <taxon>Actinomycetota</taxon>
        <taxon>Actinomycetes</taxon>
        <taxon>Micromonosporales</taxon>
        <taxon>Micromonosporaceae</taxon>
        <taxon>Pilimelia</taxon>
    </lineage>
</organism>
<comment type="caution">
    <text evidence="9">The sequence shown here is derived from an EMBL/GenBank/DDBJ whole genome shotgun (WGS) entry which is preliminary data.</text>
</comment>
<feature type="domain" description="ABC transmembrane type-1" evidence="8">
    <location>
        <begin position="69"/>
        <end position="257"/>
    </location>
</feature>
<proteinExistence type="inferred from homology"/>
<dbReference type="Proteomes" id="UP001499978">
    <property type="component" value="Unassembled WGS sequence"/>
</dbReference>
<keyword evidence="4 7" id="KW-0812">Transmembrane</keyword>